<evidence type="ECO:0000256" key="2">
    <source>
        <dbReference type="ARBA" id="ARBA00005683"/>
    </source>
</evidence>
<keyword evidence="3 9" id="KW-0217">Developmental protein</keyword>
<dbReference type="InterPro" id="IPR005817">
    <property type="entry name" value="Wnt"/>
</dbReference>
<comment type="similarity">
    <text evidence="2 9">Belongs to the Wnt family.</text>
</comment>
<dbReference type="PRINTS" id="PR01349">
    <property type="entry name" value="WNTPROTEIN"/>
</dbReference>
<keyword evidence="4" id="KW-0964">Secreted</keyword>
<feature type="chain" id="PRO_5046102073" description="Protein Wnt" evidence="10">
    <location>
        <begin position="20"/>
        <end position="349"/>
    </location>
</feature>
<dbReference type="Gene3D" id="3.30.2460.20">
    <property type="match status" value="1"/>
</dbReference>
<keyword evidence="5" id="KW-0272">Extracellular matrix</keyword>
<gene>
    <name evidence="11" type="ORF">PEVE_00040533</name>
</gene>
<evidence type="ECO:0000313" key="11">
    <source>
        <dbReference type="EMBL" id="CAH3043033.1"/>
    </source>
</evidence>
<name>A0ABN8N4W2_9CNID</name>
<dbReference type="PANTHER" id="PTHR12027">
    <property type="entry name" value="WNT RELATED"/>
    <property type="match status" value="1"/>
</dbReference>
<dbReference type="Proteomes" id="UP001159427">
    <property type="component" value="Unassembled WGS sequence"/>
</dbReference>
<evidence type="ECO:0000256" key="7">
    <source>
        <dbReference type="ARBA" id="ARBA00023157"/>
    </source>
</evidence>
<accession>A0ABN8N4W2</accession>
<feature type="signal peptide" evidence="10">
    <location>
        <begin position="1"/>
        <end position="19"/>
    </location>
</feature>
<dbReference type="PROSITE" id="PS00246">
    <property type="entry name" value="WNT1"/>
    <property type="match status" value="1"/>
</dbReference>
<proteinExistence type="inferred from homology"/>
<dbReference type="PANTHER" id="PTHR12027:SF100">
    <property type="entry name" value="PROTEIN WNT"/>
    <property type="match status" value="1"/>
</dbReference>
<evidence type="ECO:0000256" key="6">
    <source>
        <dbReference type="ARBA" id="ARBA00022687"/>
    </source>
</evidence>
<evidence type="ECO:0000256" key="8">
    <source>
        <dbReference type="ARBA" id="ARBA00023288"/>
    </source>
</evidence>
<evidence type="ECO:0000256" key="5">
    <source>
        <dbReference type="ARBA" id="ARBA00022530"/>
    </source>
</evidence>
<dbReference type="EMBL" id="CALNXI010000741">
    <property type="protein sequence ID" value="CAH3043033.1"/>
    <property type="molecule type" value="Genomic_DNA"/>
</dbReference>
<organism evidence="11 12">
    <name type="scientific">Porites evermanni</name>
    <dbReference type="NCBI Taxonomy" id="104178"/>
    <lineage>
        <taxon>Eukaryota</taxon>
        <taxon>Metazoa</taxon>
        <taxon>Cnidaria</taxon>
        <taxon>Anthozoa</taxon>
        <taxon>Hexacorallia</taxon>
        <taxon>Scleractinia</taxon>
        <taxon>Fungiina</taxon>
        <taxon>Poritidae</taxon>
        <taxon>Porites</taxon>
    </lineage>
</organism>
<keyword evidence="10" id="KW-0732">Signal</keyword>
<evidence type="ECO:0000256" key="4">
    <source>
        <dbReference type="ARBA" id="ARBA00022525"/>
    </source>
</evidence>
<evidence type="ECO:0000256" key="1">
    <source>
        <dbReference type="ARBA" id="ARBA00004498"/>
    </source>
</evidence>
<dbReference type="InterPro" id="IPR018161">
    <property type="entry name" value="Wnt_CS"/>
</dbReference>
<evidence type="ECO:0000313" key="12">
    <source>
        <dbReference type="Proteomes" id="UP001159427"/>
    </source>
</evidence>
<evidence type="ECO:0000256" key="10">
    <source>
        <dbReference type="SAM" id="SignalP"/>
    </source>
</evidence>
<dbReference type="InterPro" id="IPR043158">
    <property type="entry name" value="Wnt_C"/>
</dbReference>
<evidence type="ECO:0000256" key="3">
    <source>
        <dbReference type="ARBA" id="ARBA00022473"/>
    </source>
</evidence>
<comment type="caution">
    <text evidence="11">The sequence shown here is derived from an EMBL/GenBank/DDBJ whole genome shotgun (WGS) entry which is preliminary data.</text>
</comment>
<protein>
    <recommendedName>
        <fullName evidence="9">Protein Wnt</fullName>
    </recommendedName>
</protein>
<keyword evidence="7" id="KW-1015">Disulfide bond</keyword>
<sequence length="349" mass="39207">MRIACILFICLCFSKESESVWWTLGTHSALTSDPVKKAALRCYTTPQLNTKQRDLCRKHPTLMASVAKGAKEAIEECKIQFEFRRWNCSLVPESGTLFDPILKRASRESAYLHAITAAGVAHAVTASCSAGNTESCDCDRSHSGVTNKGWTWSGCSSNIKFGSRFSEQFTDARARGNSPRAVMNRHNSRAGRKALSKLLWRKCKCHGLSGSCSMRTCWMQQPSFRQVGDYLREKYEGAAEMIIKLNRRKKERLKPRYPQLKRPTEADLLYYESSPNYCDADASEGSLGTSGRECNISSSGMNGCELLCCGRGHNIQQTKVTRNCNCIFLWCCQVKCQKCKEIVNKYTCK</sequence>
<comment type="function">
    <text evidence="9">Ligand for members of the frizzled family of seven transmembrane receptors.</text>
</comment>
<comment type="subcellular location">
    <subcellularLocation>
        <location evidence="1 9">Secreted</location>
        <location evidence="1 9">Extracellular space</location>
        <location evidence="1 9">Extracellular matrix</location>
    </subcellularLocation>
</comment>
<reference evidence="11 12" key="1">
    <citation type="submission" date="2022-05" db="EMBL/GenBank/DDBJ databases">
        <authorList>
            <consortium name="Genoscope - CEA"/>
            <person name="William W."/>
        </authorList>
    </citation>
    <scope>NUCLEOTIDE SEQUENCE [LARGE SCALE GENOMIC DNA]</scope>
</reference>
<keyword evidence="6 9" id="KW-0879">Wnt signaling pathway</keyword>
<dbReference type="SMART" id="SM00097">
    <property type="entry name" value="WNT1"/>
    <property type="match status" value="1"/>
</dbReference>
<keyword evidence="8" id="KW-0449">Lipoprotein</keyword>
<keyword evidence="12" id="KW-1185">Reference proteome</keyword>
<dbReference type="Pfam" id="PF00110">
    <property type="entry name" value="wnt"/>
    <property type="match status" value="1"/>
</dbReference>
<evidence type="ECO:0000256" key="9">
    <source>
        <dbReference type="RuleBase" id="RU003500"/>
    </source>
</evidence>